<evidence type="ECO:0000313" key="5">
    <source>
        <dbReference type="Proteomes" id="UP001219518"/>
    </source>
</evidence>
<evidence type="ECO:0000259" key="3">
    <source>
        <dbReference type="PROSITE" id="PS50118"/>
    </source>
</evidence>
<dbReference type="InterPro" id="IPR050342">
    <property type="entry name" value="HMGB"/>
</dbReference>
<evidence type="ECO:0000256" key="1">
    <source>
        <dbReference type="ARBA" id="ARBA00023125"/>
    </source>
</evidence>
<name>A0AAE1H881_9NEOP</name>
<evidence type="ECO:0000313" key="4">
    <source>
        <dbReference type="EMBL" id="KAK3916299.1"/>
    </source>
</evidence>
<dbReference type="InterPro" id="IPR009071">
    <property type="entry name" value="HMG_box_dom"/>
</dbReference>
<keyword evidence="1 2" id="KW-0238">DNA-binding</keyword>
<accession>A0AAE1H881</accession>
<dbReference type="Pfam" id="PF00505">
    <property type="entry name" value="HMG_box"/>
    <property type="match status" value="2"/>
</dbReference>
<gene>
    <name evidence="4" type="ORF">KUF71_025499</name>
</gene>
<dbReference type="GO" id="GO:0006357">
    <property type="term" value="P:regulation of transcription by RNA polymerase II"/>
    <property type="evidence" value="ECO:0007669"/>
    <property type="project" value="TreeGrafter"/>
</dbReference>
<dbReference type="Proteomes" id="UP001219518">
    <property type="component" value="Unassembled WGS sequence"/>
</dbReference>
<proteinExistence type="predicted"/>
<feature type="domain" description="HMG box" evidence="3">
    <location>
        <begin position="137"/>
        <end position="203"/>
    </location>
</feature>
<dbReference type="EMBL" id="JAHWGI010000511">
    <property type="protein sequence ID" value="KAK3916299.1"/>
    <property type="molecule type" value="Genomic_DNA"/>
</dbReference>
<keyword evidence="2" id="KW-0539">Nucleus</keyword>
<reference evidence="4" key="2">
    <citation type="journal article" date="2023" name="BMC Genomics">
        <title>Pest status, molecular evolution, and epigenetic factors derived from the genome assembly of Frankliniella fusca, a thysanopteran phytovirus vector.</title>
        <authorList>
            <person name="Catto M.A."/>
            <person name="Labadie P.E."/>
            <person name="Jacobson A.L."/>
            <person name="Kennedy G.G."/>
            <person name="Srinivasan R."/>
            <person name="Hunt B.G."/>
        </authorList>
    </citation>
    <scope>NUCLEOTIDE SEQUENCE</scope>
    <source>
        <tissue evidence="4">Head</tissue>
    </source>
</reference>
<dbReference type="GO" id="GO:0005634">
    <property type="term" value="C:nucleus"/>
    <property type="evidence" value="ECO:0007669"/>
    <property type="project" value="UniProtKB-UniRule"/>
</dbReference>
<feature type="domain" description="HMG box" evidence="3">
    <location>
        <begin position="30"/>
        <end position="98"/>
    </location>
</feature>
<dbReference type="SUPFAM" id="SSF47095">
    <property type="entry name" value="HMG-box"/>
    <property type="match status" value="2"/>
</dbReference>
<feature type="DNA-binding region" description="HMG box" evidence="2">
    <location>
        <begin position="137"/>
        <end position="203"/>
    </location>
</feature>
<dbReference type="GO" id="GO:0003677">
    <property type="term" value="F:DNA binding"/>
    <property type="evidence" value="ECO:0007669"/>
    <property type="project" value="UniProtKB-UniRule"/>
</dbReference>
<protein>
    <submittedName>
        <fullName evidence="4">Transcription factor A, mitochondrial</fullName>
    </submittedName>
</protein>
<dbReference type="AlphaFoldDB" id="A0AAE1H881"/>
<keyword evidence="5" id="KW-1185">Reference proteome</keyword>
<organism evidence="4 5">
    <name type="scientific">Frankliniella fusca</name>
    <dbReference type="NCBI Taxonomy" id="407009"/>
    <lineage>
        <taxon>Eukaryota</taxon>
        <taxon>Metazoa</taxon>
        <taxon>Ecdysozoa</taxon>
        <taxon>Arthropoda</taxon>
        <taxon>Hexapoda</taxon>
        <taxon>Insecta</taxon>
        <taxon>Pterygota</taxon>
        <taxon>Neoptera</taxon>
        <taxon>Paraneoptera</taxon>
        <taxon>Thysanoptera</taxon>
        <taxon>Terebrantia</taxon>
        <taxon>Thripoidea</taxon>
        <taxon>Thripidae</taxon>
        <taxon>Frankliniella</taxon>
    </lineage>
</organism>
<evidence type="ECO:0000256" key="2">
    <source>
        <dbReference type="PROSITE-ProRule" id="PRU00267"/>
    </source>
</evidence>
<dbReference type="PANTHER" id="PTHR48112">
    <property type="entry name" value="HIGH MOBILITY GROUP PROTEIN DSP1"/>
    <property type="match status" value="1"/>
</dbReference>
<sequence length="228" mass="26178">MDYSGIVRTGPLIAVTSPWFSTSPTVPQPPKRYRTLWQVYFTEHWPTVVKENPGSSKSDLFKKLSENWKKLDKSLLEKYQKISDESRKKYLEEKEIYSASLTSADKLAIAQHKASVKRVKDKTKSAHKKELRALGMPKRPASAYILFSVDYVKKHHEQGFFPAKVASKISAAWAQLSEEEKSKWNEIAAAEKIKYKENLEEWRNKMIAEGNLVLLETKAKAKSKTKSE</sequence>
<reference evidence="4" key="1">
    <citation type="submission" date="2021-07" db="EMBL/GenBank/DDBJ databases">
        <authorList>
            <person name="Catto M.A."/>
            <person name="Jacobson A."/>
            <person name="Kennedy G."/>
            <person name="Labadie P."/>
            <person name="Hunt B.G."/>
            <person name="Srinivasan R."/>
        </authorList>
    </citation>
    <scope>NUCLEOTIDE SEQUENCE</scope>
    <source>
        <strain evidence="4">PL_HMW_Pooled</strain>
        <tissue evidence="4">Head</tissue>
    </source>
</reference>
<dbReference type="Gene3D" id="1.10.30.10">
    <property type="entry name" value="High mobility group box domain"/>
    <property type="match status" value="2"/>
</dbReference>
<dbReference type="PANTHER" id="PTHR48112:SF22">
    <property type="entry name" value="MITOCHONDRIAL TRANSCRIPTION FACTOR A, ISOFORM B"/>
    <property type="match status" value="1"/>
</dbReference>
<comment type="caution">
    <text evidence="4">The sequence shown here is derived from an EMBL/GenBank/DDBJ whole genome shotgun (WGS) entry which is preliminary data.</text>
</comment>
<dbReference type="SMART" id="SM00398">
    <property type="entry name" value="HMG"/>
    <property type="match status" value="2"/>
</dbReference>
<dbReference type="InterPro" id="IPR036910">
    <property type="entry name" value="HMG_box_dom_sf"/>
</dbReference>
<dbReference type="PROSITE" id="PS50118">
    <property type="entry name" value="HMG_BOX_2"/>
    <property type="match status" value="2"/>
</dbReference>
<feature type="DNA-binding region" description="HMG box" evidence="2">
    <location>
        <begin position="30"/>
        <end position="98"/>
    </location>
</feature>